<dbReference type="PANTHER" id="PTHR11006">
    <property type="entry name" value="PROTEIN ARGININE N-METHYLTRANSFERASE"/>
    <property type="match status" value="1"/>
</dbReference>
<dbReference type="SUPFAM" id="SSF53335">
    <property type="entry name" value="S-adenosyl-L-methionine-dependent methyltransferases"/>
    <property type="match status" value="1"/>
</dbReference>
<dbReference type="Gene3D" id="3.40.50.150">
    <property type="entry name" value="Vaccinia Virus protein VP39"/>
    <property type="match status" value="1"/>
</dbReference>
<dbReference type="PANTHER" id="PTHR11006:SF4">
    <property type="entry name" value="PROTEIN ARGININE N-METHYLTRANSFERASE 7"/>
    <property type="match status" value="1"/>
</dbReference>
<evidence type="ECO:0000313" key="3">
    <source>
        <dbReference type="Proteomes" id="UP000604046"/>
    </source>
</evidence>
<name>A0A812RHF9_9DINO</name>
<comment type="caution">
    <text evidence="2">The sequence shown here is derived from an EMBL/GenBank/DDBJ whole genome shotgun (WGS) entry which is preliminary data.</text>
</comment>
<dbReference type="GO" id="GO:0016274">
    <property type="term" value="F:protein-arginine N-methyltransferase activity"/>
    <property type="evidence" value="ECO:0007669"/>
    <property type="project" value="InterPro"/>
</dbReference>
<accession>A0A812RHF9</accession>
<dbReference type="EMBL" id="CAJNDS010002338">
    <property type="protein sequence ID" value="CAE7439816.1"/>
    <property type="molecule type" value="Genomic_DNA"/>
</dbReference>
<proteinExistence type="predicted"/>
<protein>
    <submittedName>
        <fullName evidence="2">PRMT10 protein</fullName>
    </submittedName>
</protein>
<dbReference type="Gene3D" id="2.70.160.11">
    <property type="entry name" value="Hnrnp arginine n-methyltransferase1"/>
    <property type="match status" value="1"/>
</dbReference>
<evidence type="ECO:0000313" key="2">
    <source>
        <dbReference type="EMBL" id="CAE7439816.1"/>
    </source>
</evidence>
<reference evidence="2" key="1">
    <citation type="submission" date="2021-02" db="EMBL/GenBank/DDBJ databases">
        <authorList>
            <person name="Dougan E. K."/>
            <person name="Rhodes N."/>
            <person name="Thang M."/>
            <person name="Chan C."/>
        </authorList>
    </citation>
    <scope>NUCLEOTIDE SEQUENCE</scope>
</reference>
<dbReference type="GO" id="GO:0042054">
    <property type="term" value="F:histone methyltransferase activity"/>
    <property type="evidence" value="ECO:0007669"/>
    <property type="project" value="TreeGrafter"/>
</dbReference>
<dbReference type="InterPro" id="IPR025799">
    <property type="entry name" value="Arg_MeTrfase"/>
</dbReference>
<keyword evidence="3" id="KW-1185">Reference proteome</keyword>
<dbReference type="InterPro" id="IPR029063">
    <property type="entry name" value="SAM-dependent_MTases_sf"/>
</dbReference>
<gene>
    <name evidence="2" type="primary">PRMT10</name>
    <name evidence="2" type="ORF">SNAT2548_LOCUS23900</name>
</gene>
<dbReference type="AlphaFoldDB" id="A0A812RHF9"/>
<sequence>MAEARGLASAKRFWKAVSKGYPIIQRIPEQTSQERTAYSSDFLYTLTTDRLRMDAFRRAVARFRAHRVLEIGCGPWTPLVDLCLQSGASKVVAVEACATHAELARRRLKDAEAVQVINGRAADLPSEVLLAGLGGPPQLIVSELLGYTASEEGAPAILLDLQRRLGPTQVVPRAASSWMLPVRPLELSSWHCLKNWLLHGGWPSRLQPGLYDCRNFPESLELAAPQKWEEFDFTCAETLEAQLQQECHLSFTLPAGTEVGGVLLFMRADLCPGVDLDTRRDETSWNHYLLQLPPQRVGESGTLVVSVAVDARSEDVRYRFEVPVFDPDPAVPGLANKNMRMSNLE</sequence>
<evidence type="ECO:0000256" key="1">
    <source>
        <dbReference type="ARBA" id="ARBA00022691"/>
    </source>
</evidence>
<dbReference type="OrthoDB" id="430143at2759"/>
<keyword evidence="1" id="KW-0949">S-adenosyl-L-methionine</keyword>
<dbReference type="Proteomes" id="UP000604046">
    <property type="component" value="Unassembled WGS sequence"/>
</dbReference>
<organism evidence="2 3">
    <name type="scientific">Symbiodinium natans</name>
    <dbReference type="NCBI Taxonomy" id="878477"/>
    <lineage>
        <taxon>Eukaryota</taxon>
        <taxon>Sar</taxon>
        <taxon>Alveolata</taxon>
        <taxon>Dinophyceae</taxon>
        <taxon>Suessiales</taxon>
        <taxon>Symbiodiniaceae</taxon>
        <taxon>Symbiodinium</taxon>
    </lineage>
</organism>